<dbReference type="GO" id="GO:0016282">
    <property type="term" value="C:eukaryotic 43S preinitiation complex"/>
    <property type="evidence" value="ECO:0007669"/>
    <property type="project" value="UniProtKB-UniRule"/>
</dbReference>
<keyword evidence="6" id="KW-1185">Reference proteome</keyword>
<comment type="function">
    <text evidence="4">Component of the eukaryotic translation initiation factor 3 (eIF-3) complex, which is involved in protein synthesis of a specialized repertoire of mRNAs and, together with other initiation factors, stimulates binding of mRNA and methionyl-tRNAi to the 40S ribosome. The eIF-3 complex specifically targets and initiates translation of a subset of mRNAs involved in cell proliferation.</text>
</comment>
<keyword evidence="3 4" id="KW-0648">Protein biosynthesis</keyword>
<dbReference type="OMA" id="AGWFIRN"/>
<dbReference type="GO" id="GO:0033290">
    <property type="term" value="C:eukaryotic 48S preinitiation complex"/>
    <property type="evidence" value="ECO:0007669"/>
    <property type="project" value="UniProtKB-UniRule"/>
</dbReference>
<dbReference type="Pfam" id="PF10255">
    <property type="entry name" value="Paf67"/>
    <property type="match status" value="2"/>
</dbReference>
<dbReference type="OrthoDB" id="15082at2759"/>
<proteinExistence type="inferred from homology"/>
<protein>
    <recommendedName>
        <fullName evidence="4">Eukaryotic translation initiation factor 3 subunit L</fullName>
        <shortName evidence="4">eIF3l</shortName>
    </recommendedName>
</protein>
<comment type="subcellular location">
    <subcellularLocation>
        <location evidence="4">Cytoplasm</location>
    </subcellularLocation>
</comment>
<accession>C1N1M7</accession>
<evidence type="ECO:0000313" key="5">
    <source>
        <dbReference type="EMBL" id="EEH54215.1"/>
    </source>
</evidence>
<dbReference type="InterPro" id="IPR019382">
    <property type="entry name" value="eIF3l"/>
</dbReference>
<gene>
    <name evidence="5" type="ORF">MICPUCDRAFT_51469</name>
</gene>
<dbReference type="GO" id="GO:0001732">
    <property type="term" value="P:formation of cytoplasmic translation initiation complex"/>
    <property type="evidence" value="ECO:0007669"/>
    <property type="project" value="UniProtKB-UniRule"/>
</dbReference>
<dbReference type="STRING" id="564608.C1N1M7"/>
<dbReference type="GO" id="GO:0005852">
    <property type="term" value="C:eukaryotic translation initiation factor 3 complex"/>
    <property type="evidence" value="ECO:0007669"/>
    <property type="project" value="UniProtKB-UniRule"/>
</dbReference>
<dbReference type="RefSeq" id="XP_003061585.1">
    <property type="nucleotide sequence ID" value="XM_003061539.1"/>
</dbReference>
<dbReference type="KEGG" id="mpp:MICPUCDRAFT_51469"/>
<dbReference type="AlphaFoldDB" id="C1N1M7"/>
<sequence length="616" mass="68169">MADLAKANEPVPDMVKQFVVYFYRHIREKNVYEILSMYEKSFPAISEKYFKASPWPHAEAVARFADNDHVFGLMYKELYFRHVYGKVTPTLEQRCESWDNYCALFDIVLQGNVNMQLPNLWLWDMIDEYLYQFQSFCQYRGKVSVKTKQELELLKQCDNVWNAVGVLNYLQALVDKSGIVQTLANERESRGPDASFSEREGYDHKASNVLTALGYFALIGSCRVRCLLGEYEPALLALDPIDLDKPGLFTKVAGARVSVAYHVGFAYFMLGRYTDAARHFNGALLFVNRRKVSATKLHGMDLLVKKQEQMYTVLAMCVVLGGGGSGGGSSGAANSAVMRALEEGVAAALREKHGDDVSRMSQGVVSAYDDLFSFGCPKFVTPEPPKIGGGGNGGDATATAIDPGSAAANFNEEAYRAQLKLFLADVGAASKLPTLRSFLKLYASGAFYLTLFPIRPRRRGERRSLRTLPGASLRLPLAHNPDTPRRLSTPLLTPFNSTPTFARMDPRPSVSVAKLASLMEIDEPTLREQLARMKEKTTVLQWNGGASALDGSPVCVADVDFDVDDADVVHVREAKIVNRDDEYFLRHIEKQNALMADLAPAKPLVYKGGNTLLAGA</sequence>
<evidence type="ECO:0000313" key="6">
    <source>
        <dbReference type="Proteomes" id="UP000001876"/>
    </source>
</evidence>
<dbReference type="EMBL" id="GG663744">
    <property type="protein sequence ID" value="EEH54215.1"/>
    <property type="molecule type" value="Genomic_DNA"/>
</dbReference>
<keyword evidence="2 4" id="KW-0396">Initiation factor</keyword>
<evidence type="ECO:0000256" key="3">
    <source>
        <dbReference type="ARBA" id="ARBA00022917"/>
    </source>
</evidence>
<organism evidence="6">
    <name type="scientific">Micromonas pusilla (strain CCMP1545)</name>
    <name type="common">Picoplanktonic green alga</name>
    <dbReference type="NCBI Taxonomy" id="564608"/>
    <lineage>
        <taxon>Eukaryota</taxon>
        <taxon>Viridiplantae</taxon>
        <taxon>Chlorophyta</taxon>
        <taxon>Mamiellophyceae</taxon>
        <taxon>Mamiellales</taxon>
        <taxon>Mamiellaceae</taxon>
        <taxon>Micromonas</taxon>
    </lineage>
</organism>
<name>C1N1M7_MICPC</name>
<comment type="subunit">
    <text evidence="4">Component of the eukaryotic translation initiation factor 3 (eIF-3) complex.</text>
</comment>
<dbReference type="GeneID" id="9687288"/>
<reference evidence="5 6" key="1">
    <citation type="journal article" date="2009" name="Science">
        <title>Green evolution and dynamic adaptations revealed by genomes of the marine picoeukaryotes Micromonas.</title>
        <authorList>
            <person name="Worden A.Z."/>
            <person name="Lee J.H."/>
            <person name="Mock T."/>
            <person name="Rouze P."/>
            <person name="Simmons M.P."/>
            <person name="Aerts A.L."/>
            <person name="Allen A.E."/>
            <person name="Cuvelier M.L."/>
            <person name="Derelle E."/>
            <person name="Everett M.V."/>
            <person name="Foulon E."/>
            <person name="Grimwood J."/>
            <person name="Gundlach H."/>
            <person name="Henrissat B."/>
            <person name="Napoli C."/>
            <person name="McDonald S.M."/>
            <person name="Parker M.S."/>
            <person name="Rombauts S."/>
            <person name="Salamov A."/>
            <person name="Von Dassow P."/>
            <person name="Badger J.H."/>
            <person name="Coutinho P.M."/>
            <person name="Demir E."/>
            <person name="Dubchak I."/>
            <person name="Gentemann C."/>
            <person name="Eikrem W."/>
            <person name="Gready J.E."/>
            <person name="John U."/>
            <person name="Lanier W."/>
            <person name="Lindquist E.A."/>
            <person name="Lucas S."/>
            <person name="Mayer K.F."/>
            <person name="Moreau H."/>
            <person name="Not F."/>
            <person name="Otillar R."/>
            <person name="Panaud O."/>
            <person name="Pangilinan J."/>
            <person name="Paulsen I."/>
            <person name="Piegu B."/>
            <person name="Poliakov A."/>
            <person name="Robbens S."/>
            <person name="Schmutz J."/>
            <person name="Toulza E."/>
            <person name="Wyss T."/>
            <person name="Zelensky A."/>
            <person name="Zhou K."/>
            <person name="Armbrust E.V."/>
            <person name="Bhattacharya D."/>
            <person name="Goodenough U.W."/>
            <person name="Van de Peer Y."/>
            <person name="Grigoriev I.V."/>
        </authorList>
    </citation>
    <scope>NUCLEOTIDE SEQUENCE [LARGE SCALE GENOMIC DNA]</scope>
    <source>
        <strain evidence="5 6">CCMP1545</strain>
    </source>
</reference>
<dbReference type="GO" id="GO:0003743">
    <property type="term" value="F:translation initiation factor activity"/>
    <property type="evidence" value="ECO:0007669"/>
    <property type="project" value="UniProtKB-UniRule"/>
</dbReference>
<dbReference type="Proteomes" id="UP000001876">
    <property type="component" value="Unassembled WGS sequence"/>
</dbReference>
<dbReference type="PANTHER" id="PTHR13242:SF0">
    <property type="entry name" value="EUKARYOTIC TRANSLATION INITIATION FACTOR 3 SUBUNIT L"/>
    <property type="match status" value="1"/>
</dbReference>
<comment type="similarity">
    <text evidence="4">Belongs to the eIF-3 subunit L family.</text>
</comment>
<evidence type="ECO:0000256" key="1">
    <source>
        <dbReference type="ARBA" id="ARBA00022490"/>
    </source>
</evidence>
<dbReference type="eggNOG" id="KOG3677">
    <property type="taxonomic scope" value="Eukaryota"/>
</dbReference>
<keyword evidence="1 4" id="KW-0963">Cytoplasm</keyword>
<evidence type="ECO:0000256" key="2">
    <source>
        <dbReference type="ARBA" id="ARBA00022540"/>
    </source>
</evidence>
<dbReference type="PANTHER" id="PTHR13242">
    <property type="entry name" value="EUKARYOTIC TRANSLATION INITIATION FACTOR 3"/>
    <property type="match status" value="1"/>
</dbReference>
<dbReference type="HAMAP" id="MF_03011">
    <property type="entry name" value="eIF3l"/>
    <property type="match status" value="1"/>
</dbReference>
<evidence type="ECO:0000256" key="4">
    <source>
        <dbReference type="HAMAP-Rule" id="MF_03011"/>
    </source>
</evidence>